<keyword evidence="3" id="KW-0378">Hydrolase</keyword>
<evidence type="ECO:0000313" key="7">
    <source>
        <dbReference type="Proteomes" id="UP001160142"/>
    </source>
</evidence>
<dbReference type="EMBL" id="JARXVQ010000001">
    <property type="protein sequence ID" value="MDH6180079.1"/>
    <property type="molecule type" value="Genomic_DNA"/>
</dbReference>
<keyword evidence="1" id="KW-0540">Nuclease</keyword>
<keyword evidence="7" id="KW-1185">Reference proteome</keyword>
<evidence type="ECO:0000313" key="6">
    <source>
        <dbReference type="EMBL" id="MDH6180079.1"/>
    </source>
</evidence>
<evidence type="ECO:0000256" key="1">
    <source>
        <dbReference type="ARBA" id="ARBA00022722"/>
    </source>
</evidence>
<protein>
    <submittedName>
        <fullName evidence="6">Nucleic-acid-binding protein</fullName>
    </submittedName>
</protein>
<evidence type="ECO:0000256" key="2">
    <source>
        <dbReference type="ARBA" id="ARBA00022723"/>
    </source>
</evidence>
<dbReference type="Pfam" id="PF01850">
    <property type="entry name" value="PIN"/>
    <property type="match status" value="1"/>
</dbReference>
<dbReference type="PANTHER" id="PTHR39664:SF2">
    <property type="entry name" value="NUCLEIC ACID-BINDING PROTEIN, CONTAINING PIN DOMAIN-RELATED"/>
    <property type="match status" value="1"/>
</dbReference>
<dbReference type="Gene3D" id="3.40.50.1010">
    <property type="entry name" value="5'-nuclease"/>
    <property type="match status" value="1"/>
</dbReference>
<evidence type="ECO:0000256" key="4">
    <source>
        <dbReference type="ARBA" id="ARBA00022842"/>
    </source>
</evidence>
<proteinExistence type="predicted"/>
<dbReference type="PANTHER" id="PTHR39664">
    <property type="match status" value="1"/>
</dbReference>
<accession>A0ABT6KJU1</accession>
<feature type="domain" description="PIN" evidence="5">
    <location>
        <begin position="4"/>
        <end position="125"/>
    </location>
</feature>
<dbReference type="InterPro" id="IPR002716">
    <property type="entry name" value="PIN_dom"/>
</dbReference>
<sequence>MIGLDTNVLVTYATQDDPRQAALAEKLIEQLTPENPGFVTQIALVESVWVLRRLFEADDQSISTFVGRLLNSRDLVIENADAARRALDETRGSVEFTDALLAQTGLAAGCDYTVTFDRRASKVDGMRLAATVA</sequence>
<evidence type="ECO:0000256" key="3">
    <source>
        <dbReference type="ARBA" id="ARBA00022801"/>
    </source>
</evidence>
<name>A0ABT6KJU1_9MICO</name>
<evidence type="ECO:0000259" key="5">
    <source>
        <dbReference type="Pfam" id="PF01850"/>
    </source>
</evidence>
<keyword evidence="4" id="KW-0460">Magnesium</keyword>
<dbReference type="CDD" id="cd18683">
    <property type="entry name" value="PIN_VapC-like"/>
    <property type="match status" value="1"/>
</dbReference>
<dbReference type="Proteomes" id="UP001160142">
    <property type="component" value="Unassembled WGS sequence"/>
</dbReference>
<dbReference type="InterPro" id="IPR029060">
    <property type="entry name" value="PIN-like_dom_sf"/>
</dbReference>
<comment type="caution">
    <text evidence="6">The sequence shown here is derived from an EMBL/GenBank/DDBJ whole genome shotgun (WGS) entry which is preliminary data.</text>
</comment>
<dbReference type="RefSeq" id="WP_322132445.1">
    <property type="nucleotide sequence ID" value="NZ_CP085036.1"/>
</dbReference>
<dbReference type="SUPFAM" id="SSF88723">
    <property type="entry name" value="PIN domain-like"/>
    <property type="match status" value="1"/>
</dbReference>
<keyword evidence="2" id="KW-0479">Metal-binding</keyword>
<organism evidence="6 7">
    <name type="scientific">Antiquaquibacter oligotrophicus</name>
    <dbReference type="NCBI Taxonomy" id="2880260"/>
    <lineage>
        <taxon>Bacteria</taxon>
        <taxon>Bacillati</taxon>
        <taxon>Actinomycetota</taxon>
        <taxon>Actinomycetes</taxon>
        <taxon>Micrococcales</taxon>
        <taxon>Microbacteriaceae</taxon>
        <taxon>Antiquaquibacter</taxon>
    </lineage>
</organism>
<gene>
    <name evidence="6" type="ORF">M2152_000261</name>
</gene>
<reference evidence="6 7" key="1">
    <citation type="submission" date="2023-04" db="EMBL/GenBank/DDBJ databases">
        <title>Genome Encyclopedia of Bacteria and Archaea VI: Functional Genomics of Type Strains.</title>
        <authorList>
            <person name="Whitman W."/>
        </authorList>
    </citation>
    <scope>NUCLEOTIDE SEQUENCE [LARGE SCALE GENOMIC DNA]</scope>
    <source>
        <strain evidence="6 7">SG_E_30_P1</strain>
    </source>
</reference>